<organism evidence="1 2">
    <name type="scientific">Thalassolituus pacificus</name>
    <dbReference type="NCBI Taxonomy" id="2975440"/>
    <lineage>
        <taxon>Bacteria</taxon>
        <taxon>Pseudomonadati</taxon>
        <taxon>Pseudomonadota</taxon>
        <taxon>Gammaproteobacteria</taxon>
        <taxon>Oceanospirillales</taxon>
        <taxon>Oceanospirillaceae</taxon>
        <taxon>Thalassolituus</taxon>
    </lineage>
</organism>
<dbReference type="RefSeq" id="WP_260977660.1">
    <property type="nucleotide sequence ID" value="NZ_JAOANI010000028.1"/>
</dbReference>
<proteinExistence type="predicted"/>
<dbReference type="EMBL" id="JAOANI010000028">
    <property type="protein sequence ID" value="MCT7360839.1"/>
    <property type="molecule type" value="Genomic_DNA"/>
</dbReference>
<keyword evidence="2" id="KW-1185">Reference proteome</keyword>
<dbReference type="Proteomes" id="UP001147830">
    <property type="component" value="Unassembled WGS sequence"/>
</dbReference>
<evidence type="ECO:0000313" key="1">
    <source>
        <dbReference type="EMBL" id="MCT7360839.1"/>
    </source>
</evidence>
<reference evidence="1" key="2">
    <citation type="submission" date="2022-08" db="EMBL/GenBank/DDBJ databases">
        <authorList>
            <person name="Dong C."/>
        </authorList>
    </citation>
    <scope>NUCLEOTIDE SEQUENCE</scope>
    <source>
        <strain evidence="1">59MF3M-4</strain>
    </source>
</reference>
<reference evidence="1" key="1">
    <citation type="journal article" date="2022" name="Front. Microbiol.">
        <title>Genome-based taxonomic rearrangement of Oceanobacter-related bacteria including the description of Thalassolituus hydrocarbonoclasticus sp. nov. and Thalassolituus pacificus sp. nov. and emended description of the genus Thalassolituus.</title>
        <authorList>
            <person name="Dong C."/>
            <person name="Wei L."/>
            <person name="Wang J."/>
            <person name="Lai Q."/>
            <person name="Huang Z."/>
            <person name="Shao Z."/>
        </authorList>
    </citation>
    <scope>NUCLEOTIDE SEQUENCE</scope>
    <source>
        <strain evidence="1">59MF3M-4</strain>
    </source>
</reference>
<name>A0A9X2WIP0_9GAMM</name>
<comment type="caution">
    <text evidence="1">The sequence shown here is derived from an EMBL/GenBank/DDBJ whole genome shotgun (WGS) entry which is preliminary data.</text>
</comment>
<evidence type="ECO:0000313" key="2">
    <source>
        <dbReference type="Proteomes" id="UP001147830"/>
    </source>
</evidence>
<sequence length="43" mass="5012">MTLLWHYFTLILQWFAEPQGCDELDLHQADVHDTALTVPSRKA</sequence>
<gene>
    <name evidence="1" type="ORF">NYR02_17595</name>
</gene>
<accession>A0A9X2WIP0</accession>
<protein>
    <submittedName>
        <fullName evidence="1">Uncharacterized protein</fullName>
    </submittedName>
</protein>
<dbReference type="AlphaFoldDB" id="A0A9X2WIP0"/>